<name>A0A9W7CRE0_9STRA</name>
<dbReference type="EMBL" id="BSXW01001524">
    <property type="protein sequence ID" value="GMF37400.1"/>
    <property type="molecule type" value="Genomic_DNA"/>
</dbReference>
<dbReference type="Proteomes" id="UP001165083">
    <property type="component" value="Unassembled WGS sequence"/>
</dbReference>
<organism evidence="1 2">
    <name type="scientific">Phytophthora lilii</name>
    <dbReference type="NCBI Taxonomy" id="2077276"/>
    <lineage>
        <taxon>Eukaryota</taxon>
        <taxon>Sar</taxon>
        <taxon>Stramenopiles</taxon>
        <taxon>Oomycota</taxon>
        <taxon>Peronosporomycetes</taxon>
        <taxon>Peronosporales</taxon>
        <taxon>Peronosporaceae</taxon>
        <taxon>Phytophthora</taxon>
    </lineage>
</organism>
<dbReference type="PANTHER" id="PTHR46586:SF3">
    <property type="entry name" value="ANKYRIN REPEAT-CONTAINING PROTEIN"/>
    <property type="match status" value="1"/>
</dbReference>
<comment type="caution">
    <text evidence="1">The sequence shown here is derived from an EMBL/GenBank/DDBJ whole genome shotgun (WGS) entry which is preliminary data.</text>
</comment>
<evidence type="ECO:0000313" key="2">
    <source>
        <dbReference type="Proteomes" id="UP001165083"/>
    </source>
</evidence>
<dbReference type="PANTHER" id="PTHR46586">
    <property type="entry name" value="ANKYRIN REPEAT-CONTAINING PROTEIN"/>
    <property type="match status" value="1"/>
</dbReference>
<dbReference type="Gene3D" id="1.25.40.20">
    <property type="entry name" value="Ankyrin repeat-containing domain"/>
    <property type="match status" value="1"/>
</dbReference>
<evidence type="ECO:0000313" key="1">
    <source>
        <dbReference type="EMBL" id="GMF37400.1"/>
    </source>
</evidence>
<dbReference type="InterPro" id="IPR002110">
    <property type="entry name" value="Ankyrin_rpt"/>
</dbReference>
<sequence length="279" mass="31561">MIYICQQSVDGESCRFRSGVWSNRNFAALHGLDLSSLGIVKYHHCYAPPLKRRKTGSQNPWWPICPSAIKLAVQNGHLEVVKWIHNNRRKECPMAKRSRDTVDKVAANGDLGMIQWLYTNRSDACTVSAMDDAAGNDHLEVVQWLHMDTTTGCTTGAMDQAAATGRLEVLKWLFSNRNEGCTTLVLNMAIMHGHLSVVHWIHEQFPHLVPTDVSSGRSSINFDMVLYLHSHYPQIFTRQFVCRVGYGGSLKPSTAYIMDWLKANFPPERFIYFGSFSVL</sequence>
<gene>
    <name evidence="1" type="ORF">Plil01_001574000</name>
</gene>
<reference evidence="1" key="1">
    <citation type="submission" date="2023-04" db="EMBL/GenBank/DDBJ databases">
        <title>Phytophthora lilii NBRC 32176.</title>
        <authorList>
            <person name="Ichikawa N."/>
            <person name="Sato H."/>
            <person name="Tonouchi N."/>
        </authorList>
    </citation>
    <scope>NUCLEOTIDE SEQUENCE</scope>
    <source>
        <strain evidence="1">NBRC 32176</strain>
    </source>
</reference>
<dbReference type="InterPro" id="IPR036770">
    <property type="entry name" value="Ankyrin_rpt-contain_sf"/>
</dbReference>
<protein>
    <submittedName>
        <fullName evidence="1">Unnamed protein product</fullName>
    </submittedName>
</protein>
<proteinExistence type="predicted"/>
<dbReference type="InterPro" id="IPR052050">
    <property type="entry name" value="SecEffector_AnkRepeat"/>
</dbReference>
<dbReference type="SUPFAM" id="SSF48403">
    <property type="entry name" value="Ankyrin repeat"/>
    <property type="match status" value="1"/>
</dbReference>
<dbReference type="AlphaFoldDB" id="A0A9W7CRE0"/>
<dbReference type="OrthoDB" id="109010at2759"/>
<dbReference type="Pfam" id="PF13637">
    <property type="entry name" value="Ank_4"/>
    <property type="match status" value="1"/>
</dbReference>
<keyword evidence="2" id="KW-1185">Reference proteome</keyword>
<accession>A0A9W7CRE0</accession>